<comment type="caution">
    <text evidence="8">The sequence shown here is derived from an EMBL/GenBank/DDBJ whole genome shotgun (WGS) entry which is preliminary data.</text>
</comment>
<dbReference type="InterPro" id="IPR026265">
    <property type="entry name" value="LptC"/>
</dbReference>
<keyword evidence="2 6" id="KW-0997">Cell inner membrane</keyword>
<dbReference type="AlphaFoldDB" id="A0A8B2U6S1"/>
<keyword evidence="1 6" id="KW-1003">Cell membrane</keyword>
<comment type="function">
    <text evidence="6">Involved in the assembly of lipopolysaccharide (LPS). Required for the translocation of LPS from the inner membrane to the outer membrane. Facilitates the transfer of LPS from the inner membrane to the periplasmic protein LptA. Could be a docking site for LptA.</text>
</comment>
<dbReference type="RefSeq" id="WP_111295922.1">
    <property type="nucleotide sequence ID" value="NZ_CAUTCU010000013.1"/>
</dbReference>
<dbReference type="HAMAP" id="MF_01915">
    <property type="entry name" value="LPS_assembly_LptC"/>
    <property type="match status" value="1"/>
</dbReference>
<reference evidence="8 9" key="1">
    <citation type="submission" date="2018-05" db="EMBL/GenBank/DDBJ databases">
        <title>Draft Genome Sequences for a Diverse set of 7 Haemophilus Species.</title>
        <authorList>
            <person name="Nichols M."/>
            <person name="Topaz N."/>
            <person name="Wang X."/>
            <person name="Wang X."/>
            <person name="Boxrud D."/>
        </authorList>
    </citation>
    <scope>NUCLEOTIDE SEQUENCE [LARGE SCALE GENOMIC DNA]</scope>
    <source>
        <strain evidence="8 9">C2001002503</strain>
    </source>
</reference>
<proteinExistence type="inferred from homology"/>
<comment type="subcellular location">
    <subcellularLocation>
        <location evidence="6">Cell inner membrane</location>
        <topology evidence="6">Single-pass membrane protein</topology>
    </subcellularLocation>
</comment>
<dbReference type="GO" id="GO:0015221">
    <property type="term" value="F:lipopolysaccharide transmembrane transporter activity"/>
    <property type="evidence" value="ECO:0007669"/>
    <property type="project" value="InterPro"/>
</dbReference>
<dbReference type="PIRSF" id="PIRSF028513">
    <property type="entry name" value="LptC"/>
    <property type="match status" value="1"/>
</dbReference>
<name>A0A8B2U6S1_9PAST</name>
<evidence type="ECO:0000256" key="3">
    <source>
        <dbReference type="ARBA" id="ARBA00022692"/>
    </source>
</evidence>
<evidence type="ECO:0000313" key="9">
    <source>
        <dbReference type="Proteomes" id="UP000253998"/>
    </source>
</evidence>
<evidence type="ECO:0000256" key="7">
    <source>
        <dbReference type="PIRNR" id="PIRNR028513"/>
    </source>
</evidence>
<dbReference type="Gene3D" id="2.60.450.10">
    <property type="entry name" value="Lipopolysaccharide (LPS) transport protein A like domain"/>
    <property type="match status" value="1"/>
</dbReference>
<comment type="function">
    <text evidence="7">Required for the translocation of lipopolysaccharide (LPS) from the inner membrane to the outer membrane.</text>
</comment>
<dbReference type="EMBL" id="QEPM01000003">
    <property type="protein sequence ID" value="RDE71289.1"/>
    <property type="molecule type" value="Genomic_DNA"/>
</dbReference>
<evidence type="ECO:0000256" key="4">
    <source>
        <dbReference type="ARBA" id="ARBA00022989"/>
    </source>
</evidence>
<dbReference type="NCBIfam" id="TIGR04409">
    <property type="entry name" value="LptC_YrbK"/>
    <property type="match status" value="1"/>
</dbReference>
<dbReference type="PANTHER" id="PTHR37481:SF1">
    <property type="entry name" value="LIPOPOLYSACCHARIDE EXPORT SYSTEM PROTEIN LPTC"/>
    <property type="match status" value="1"/>
</dbReference>
<dbReference type="GO" id="GO:0017089">
    <property type="term" value="F:glycolipid transfer activity"/>
    <property type="evidence" value="ECO:0007669"/>
    <property type="project" value="TreeGrafter"/>
</dbReference>
<protein>
    <recommendedName>
        <fullName evidence="6 7">Lipopolysaccharide export system protein LptC</fullName>
    </recommendedName>
</protein>
<sequence>MNIRWNIVLAVIALGLLAWFYSLNQEDDGLNALVKTADAPEYVGQKMNTVVYAPTGKKQYLATSDKVEYYTSDGHTNFMNPKVRLLDLEIQRAGTESADTESWELSANKATLTKNNMLYLEGNVVAQSLSAQSRLQRIETESAVVNLTTQDITSDNMVKLNGQDFSSTGLKLTGNLQQQVATLKEQVKTHYEINKQ</sequence>
<accession>A0A8B2U6S1</accession>
<dbReference type="GO" id="GO:0030288">
    <property type="term" value="C:outer membrane-bounded periplasmic space"/>
    <property type="evidence" value="ECO:0007669"/>
    <property type="project" value="TreeGrafter"/>
</dbReference>
<evidence type="ECO:0000313" key="8">
    <source>
        <dbReference type="EMBL" id="RDE71289.1"/>
    </source>
</evidence>
<dbReference type="PANTHER" id="PTHR37481">
    <property type="entry name" value="LIPOPOLYSACCHARIDE EXPORT SYSTEM PROTEIN LPTC"/>
    <property type="match status" value="1"/>
</dbReference>
<dbReference type="InterPro" id="IPR052363">
    <property type="entry name" value="LPS_export_LptC"/>
</dbReference>
<organism evidence="8 9">
    <name type="scientific">Aggregatibacter segnis</name>
    <dbReference type="NCBI Taxonomy" id="739"/>
    <lineage>
        <taxon>Bacteria</taxon>
        <taxon>Pseudomonadati</taxon>
        <taxon>Pseudomonadota</taxon>
        <taxon>Gammaproteobacteria</taxon>
        <taxon>Pasteurellales</taxon>
        <taxon>Pasteurellaceae</taxon>
        <taxon>Aggregatibacter</taxon>
    </lineage>
</organism>
<evidence type="ECO:0000256" key="6">
    <source>
        <dbReference type="HAMAP-Rule" id="MF_01915"/>
    </source>
</evidence>
<comment type="subunit">
    <text evidence="6">Component of the lipopolysaccharide transport and assembly complex. Interacts with LptA and the LptBFG transporter complex.</text>
</comment>
<dbReference type="Pfam" id="PF06835">
    <property type="entry name" value="LptC"/>
    <property type="match status" value="1"/>
</dbReference>
<evidence type="ECO:0000256" key="5">
    <source>
        <dbReference type="ARBA" id="ARBA00023136"/>
    </source>
</evidence>
<keyword evidence="5 6" id="KW-0472">Membrane</keyword>
<dbReference type="Proteomes" id="UP000253998">
    <property type="component" value="Unassembled WGS sequence"/>
</dbReference>
<comment type="similarity">
    <text evidence="6 7">Belongs to the LptC family.</text>
</comment>
<evidence type="ECO:0000256" key="1">
    <source>
        <dbReference type="ARBA" id="ARBA00022475"/>
    </source>
</evidence>
<dbReference type="GO" id="GO:0043165">
    <property type="term" value="P:Gram-negative-bacterium-type cell outer membrane assembly"/>
    <property type="evidence" value="ECO:0007669"/>
    <property type="project" value="UniProtKB-UniRule"/>
</dbReference>
<evidence type="ECO:0000256" key="2">
    <source>
        <dbReference type="ARBA" id="ARBA00022519"/>
    </source>
</evidence>
<gene>
    <name evidence="6 8" type="primary">lptC</name>
    <name evidence="8" type="ORF">DPV83_06240</name>
</gene>
<keyword evidence="3 6" id="KW-0812">Transmembrane</keyword>
<keyword evidence="4 6" id="KW-1133">Transmembrane helix</keyword>
<dbReference type="GO" id="GO:0005886">
    <property type="term" value="C:plasma membrane"/>
    <property type="evidence" value="ECO:0007669"/>
    <property type="project" value="UniProtKB-SubCell"/>
</dbReference>
<dbReference type="InterPro" id="IPR010664">
    <property type="entry name" value="LipoPS_assembly_LptC-rel"/>
</dbReference>